<organism evidence="1 2">
    <name type="scientific">Rhabditophanes sp. KR3021</name>
    <dbReference type="NCBI Taxonomy" id="114890"/>
    <lineage>
        <taxon>Eukaryota</taxon>
        <taxon>Metazoa</taxon>
        <taxon>Ecdysozoa</taxon>
        <taxon>Nematoda</taxon>
        <taxon>Chromadorea</taxon>
        <taxon>Rhabditida</taxon>
        <taxon>Tylenchina</taxon>
        <taxon>Panagrolaimomorpha</taxon>
        <taxon>Strongyloidoidea</taxon>
        <taxon>Alloionematidae</taxon>
        <taxon>Rhabditophanes</taxon>
    </lineage>
</organism>
<evidence type="ECO:0000313" key="2">
    <source>
        <dbReference type="WBParaSite" id="RSKR_0000028600.1"/>
    </source>
</evidence>
<evidence type="ECO:0000313" key="1">
    <source>
        <dbReference type="Proteomes" id="UP000095286"/>
    </source>
</evidence>
<dbReference type="WBParaSite" id="RSKR_0000028600.1">
    <property type="protein sequence ID" value="RSKR_0000028600.1"/>
    <property type="gene ID" value="RSKR_0000028600"/>
</dbReference>
<name>A0AC35TGB4_9BILA</name>
<protein>
    <submittedName>
        <fullName evidence="2">DRBM domain-containing protein</fullName>
    </submittedName>
</protein>
<proteinExistence type="predicted"/>
<accession>A0AC35TGB4</accession>
<sequence length="574" mass="65815">MDINPPPPPPKVICPVEKCPVFQSDGHPIVSPPPMPPIDCCPVIKKEVGSPPPAANVPEQLETEFLVPTKKYTALNGVAHHRECLPEDWLEVHHDSGFLIYLHRLTRVVTFSRPYVLGENSARHHSPPISAIPCLEHERYLKNRNAEANINVKVLTTDFVTPTEIVEYAKSRYEFKVEDVLINPKTIPKGSNVSRKRMRPSDHREKMEESKYADNLDSLPSAAQILSIHCPGTSFKKDKKIELNPVGKTTITVLHEFVQRSLRTQIHYTPEELEFVTDTFMYTIYVEKNENTDKVLMEDKVISEKLLKLQIKSTDPTTKLIIGRGRGKSKKEAKLNAGKAALEIMLPMLIFDERCVCESIEGNEVKDDETLTYFNNIKIESPYLERSLEKSGQDSPHAMLLNILKKHPSAGTVALKMKWEDEVKPYKFSFMFDEIVVSVFCKSRKEGRQLAAQKMIQTMHPEFTSWGDVLRKYGTKMQQINDPDVIEQKELIKIATDVSNEFKTKNSHNYEPNFKVLNALREHHLRCYDQFKPMMVKQDISDKKPPITNPKKAEWDSKMEELKSPSKLWKKSVM</sequence>
<reference evidence="2" key="1">
    <citation type="submission" date="2016-11" db="UniProtKB">
        <authorList>
            <consortium name="WormBaseParasite"/>
        </authorList>
    </citation>
    <scope>IDENTIFICATION</scope>
    <source>
        <strain evidence="2">KR3021</strain>
    </source>
</reference>
<dbReference type="Proteomes" id="UP000095286">
    <property type="component" value="Unplaced"/>
</dbReference>